<evidence type="ECO:0000256" key="4">
    <source>
        <dbReference type="ARBA" id="ARBA00025742"/>
    </source>
</evidence>
<evidence type="ECO:0000256" key="3">
    <source>
        <dbReference type="ARBA" id="ARBA00023004"/>
    </source>
</evidence>
<keyword evidence="1" id="KW-0479">Metal-binding</keyword>
<evidence type="ECO:0000256" key="1">
    <source>
        <dbReference type="ARBA" id="ARBA00022723"/>
    </source>
</evidence>
<evidence type="ECO:0000313" key="7">
    <source>
        <dbReference type="Proteomes" id="UP000186406"/>
    </source>
</evidence>
<dbReference type="Pfam" id="PF00149">
    <property type="entry name" value="Metallophos"/>
    <property type="match status" value="1"/>
</dbReference>
<keyword evidence="7" id="KW-1185">Reference proteome</keyword>
<evidence type="ECO:0000256" key="2">
    <source>
        <dbReference type="ARBA" id="ARBA00022801"/>
    </source>
</evidence>
<dbReference type="Gene3D" id="3.60.21.10">
    <property type="match status" value="1"/>
</dbReference>
<sequence>MAKIIQLSDLHLCPEGERVVGFDPAARLDTVLDAIRREHGDAELCLISGDLTDRGDEASYLRLRDRLADFPVPVCLMLGNHDRRDAFRRVFPAAHDDGGGFVQAAVDLGGQRVVFLDTLDEVFPSAGRLCAERLAWLDTTLAAAPETPTLVALHHPAFDLGMEYFRFMLLADGEALEALLDRHPQVVHLAFGHVHVPVFGRRRGRSFSAARGTCHPMLPPFTGLAADYVDRPPSYELILFEGETVILHHIQIKPDEEPVAREVADLDGGPGTLSIFRNA</sequence>
<gene>
    <name evidence="6" type="ORF">SAMN02745172_03656</name>
</gene>
<dbReference type="Proteomes" id="UP000186406">
    <property type="component" value="Unassembled WGS sequence"/>
</dbReference>
<dbReference type="PANTHER" id="PTHR42988">
    <property type="entry name" value="PHOSPHOHYDROLASE"/>
    <property type="match status" value="1"/>
</dbReference>
<dbReference type="OrthoDB" id="651281at2"/>
<keyword evidence="3" id="KW-0408">Iron</keyword>
<dbReference type="PANTHER" id="PTHR42988:SF2">
    <property type="entry name" value="CYCLIC NUCLEOTIDE PHOSPHODIESTERASE CBUA0032-RELATED"/>
    <property type="match status" value="1"/>
</dbReference>
<feature type="domain" description="Calcineurin-like phosphoesterase" evidence="5">
    <location>
        <begin position="3"/>
        <end position="197"/>
    </location>
</feature>
<name>A0A1M7ZQ11_9HYPH</name>
<dbReference type="AlphaFoldDB" id="A0A1M7ZQ11"/>
<dbReference type="CDD" id="cd07402">
    <property type="entry name" value="MPP_GpdQ"/>
    <property type="match status" value="1"/>
</dbReference>
<evidence type="ECO:0000259" key="5">
    <source>
        <dbReference type="Pfam" id="PF00149"/>
    </source>
</evidence>
<protein>
    <submittedName>
        <fullName evidence="6">Calcineurin-like phosphoesterase</fullName>
    </submittedName>
</protein>
<dbReference type="EMBL" id="FRXO01000009">
    <property type="protein sequence ID" value="SHO66994.1"/>
    <property type="molecule type" value="Genomic_DNA"/>
</dbReference>
<dbReference type="GO" id="GO:0046872">
    <property type="term" value="F:metal ion binding"/>
    <property type="evidence" value="ECO:0007669"/>
    <property type="project" value="UniProtKB-KW"/>
</dbReference>
<dbReference type="InterPro" id="IPR026575">
    <property type="entry name" value="GpdQ/CpdA-like"/>
</dbReference>
<reference evidence="6 7" key="1">
    <citation type="submission" date="2016-12" db="EMBL/GenBank/DDBJ databases">
        <authorList>
            <person name="Song W.-J."/>
            <person name="Kurnit D.M."/>
        </authorList>
    </citation>
    <scope>NUCLEOTIDE SEQUENCE [LARGE SCALE GENOMIC DNA]</scope>
    <source>
        <strain evidence="6 7">DSM 19599</strain>
    </source>
</reference>
<comment type="similarity">
    <text evidence="4">Belongs to the cyclic nucleotide phosphodiesterase class-III family.</text>
</comment>
<dbReference type="GO" id="GO:0004112">
    <property type="term" value="F:cyclic-nucleotide phosphodiesterase activity"/>
    <property type="evidence" value="ECO:0007669"/>
    <property type="project" value="InterPro"/>
</dbReference>
<keyword evidence="2" id="KW-0378">Hydrolase</keyword>
<dbReference type="SUPFAM" id="SSF56300">
    <property type="entry name" value="Metallo-dependent phosphatases"/>
    <property type="match status" value="1"/>
</dbReference>
<proteinExistence type="inferred from homology"/>
<dbReference type="RefSeq" id="WP_073631368.1">
    <property type="nucleotide sequence ID" value="NZ_FRXO01000009.1"/>
</dbReference>
<accession>A0A1M7ZQ11</accession>
<dbReference type="InterPro" id="IPR004843">
    <property type="entry name" value="Calcineurin-like_PHP"/>
</dbReference>
<evidence type="ECO:0000313" key="6">
    <source>
        <dbReference type="EMBL" id="SHO66994.1"/>
    </source>
</evidence>
<dbReference type="STRING" id="1123029.SAMN02745172_03656"/>
<organism evidence="6 7">
    <name type="scientific">Pseudoxanthobacter soli DSM 19599</name>
    <dbReference type="NCBI Taxonomy" id="1123029"/>
    <lineage>
        <taxon>Bacteria</taxon>
        <taxon>Pseudomonadati</taxon>
        <taxon>Pseudomonadota</taxon>
        <taxon>Alphaproteobacteria</taxon>
        <taxon>Hyphomicrobiales</taxon>
        <taxon>Segnochrobactraceae</taxon>
        <taxon>Pseudoxanthobacter</taxon>
    </lineage>
</organism>
<dbReference type="InterPro" id="IPR050884">
    <property type="entry name" value="CNP_phosphodiesterase-III"/>
</dbReference>
<dbReference type="InterPro" id="IPR029052">
    <property type="entry name" value="Metallo-depent_PP-like"/>
</dbReference>